<dbReference type="EMBL" id="CAJVPQ010003582">
    <property type="protein sequence ID" value="CAG8631962.1"/>
    <property type="molecule type" value="Genomic_DNA"/>
</dbReference>
<organism evidence="2 3">
    <name type="scientific">Funneliformis caledonium</name>
    <dbReference type="NCBI Taxonomy" id="1117310"/>
    <lineage>
        <taxon>Eukaryota</taxon>
        <taxon>Fungi</taxon>
        <taxon>Fungi incertae sedis</taxon>
        <taxon>Mucoromycota</taxon>
        <taxon>Glomeromycotina</taxon>
        <taxon>Glomeromycetes</taxon>
        <taxon>Glomerales</taxon>
        <taxon>Glomeraceae</taxon>
        <taxon>Funneliformis</taxon>
    </lineage>
</organism>
<dbReference type="Proteomes" id="UP000789570">
    <property type="component" value="Unassembled WGS sequence"/>
</dbReference>
<name>A0A9N9DDT8_9GLOM</name>
<evidence type="ECO:0000313" key="2">
    <source>
        <dbReference type="EMBL" id="CAG8631962.1"/>
    </source>
</evidence>
<evidence type="ECO:0000313" key="3">
    <source>
        <dbReference type="Proteomes" id="UP000789570"/>
    </source>
</evidence>
<accession>A0A9N9DDT8</accession>
<evidence type="ECO:0000256" key="1">
    <source>
        <dbReference type="SAM" id="MobiDB-lite"/>
    </source>
</evidence>
<reference evidence="2" key="1">
    <citation type="submission" date="2021-06" db="EMBL/GenBank/DDBJ databases">
        <authorList>
            <person name="Kallberg Y."/>
            <person name="Tangrot J."/>
            <person name="Rosling A."/>
        </authorList>
    </citation>
    <scope>NUCLEOTIDE SEQUENCE</scope>
    <source>
        <strain evidence="2">UK204</strain>
    </source>
</reference>
<keyword evidence="3" id="KW-1185">Reference proteome</keyword>
<feature type="region of interest" description="Disordered" evidence="1">
    <location>
        <begin position="1"/>
        <end position="47"/>
    </location>
</feature>
<sequence length="47" mass="5584">MDETNNKHRRDNSSSSTTTAQEYLWRDYRIDKNHSEKPVNTDGDIRT</sequence>
<proteinExistence type="predicted"/>
<dbReference type="OrthoDB" id="10393266at2759"/>
<gene>
    <name evidence="2" type="ORF">FCALED_LOCUS10113</name>
</gene>
<comment type="caution">
    <text evidence="2">The sequence shown here is derived from an EMBL/GenBank/DDBJ whole genome shotgun (WGS) entry which is preliminary data.</text>
</comment>
<feature type="compositionally biased region" description="Basic and acidic residues" evidence="1">
    <location>
        <begin position="24"/>
        <end position="47"/>
    </location>
</feature>
<dbReference type="AlphaFoldDB" id="A0A9N9DDT8"/>
<feature type="non-terminal residue" evidence="2">
    <location>
        <position position="47"/>
    </location>
</feature>
<protein>
    <submittedName>
        <fullName evidence="2">10600_t:CDS:1</fullName>
    </submittedName>
</protein>